<dbReference type="InterPro" id="IPR007527">
    <property type="entry name" value="Znf_SWIM"/>
</dbReference>
<sequence length="122" mass="13799">MQIKCKNPRWAFKSAYFFDISEFELFEGEELPPPKWVSGIETLVLSTAIADFPFRLIPRSDIVEIDGIPYRGNEPQQQTIEVAGSKGAVYQVTLGKQKSCTCSGFQFRKHCKHIEIASAQVK</sequence>
<gene>
    <name evidence="2" type="ORF">UFOVP116_266</name>
</gene>
<dbReference type="EMBL" id="LR796237">
    <property type="protein sequence ID" value="CAB4130093.1"/>
    <property type="molecule type" value="Genomic_DNA"/>
</dbReference>
<feature type="domain" description="SWIM-type" evidence="1">
    <location>
        <begin position="90"/>
        <end position="122"/>
    </location>
</feature>
<dbReference type="Pfam" id="PF04434">
    <property type="entry name" value="SWIM"/>
    <property type="match status" value="1"/>
</dbReference>
<reference evidence="2" key="1">
    <citation type="submission" date="2020-04" db="EMBL/GenBank/DDBJ databases">
        <authorList>
            <person name="Chiriac C."/>
            <person name="Salcher M."/>
            <person name="Ghai R."/>
            <person name="Kavagutti S V."/>
        </authorList>
    </citation>
    <scope>NUCLEOTIDE SEQUENCE</scope>
</reference>
<evidence type="ECO:0000259" key="1">
    <source>
        <dbReference type="PROSITE" id="PS50966"/>
    </source>
</evidence>
<accession>A0A6J5L9X2</accession>
<protein>
    <submittedName>
        <fullName evidence="2">Zinc finger, SWIM-type</fullName>
    </submittedName>
</protein>
<name>A0A6J5L9X2_9CAUD</name>
<organism evidence="2">
    <name type="scientific">uncultured Caudovirales phage</name>
    <dbReference type="NCBI Taxonomy" id="2100421"/>
    <lineage>
        <taxon>Viruses</taxon>
        <taxon>Duplodnaviria</taxon>
        <taxon>Heunggongvirae</taxon>
        <taxon>Uroviricota</taxon>
        <taxon>Caudoviricetes</taxon>
        <taxon>Peduoviridae</taxon>
        <taxon>Maltschvirus</taxon>
        <taxon>Maltschvirus maltsch</taxon>
    </lineage>
</organism>
<dbReference type="GO" id="GO:0008270">
    <property type="term" value="F:zinc ion binding"/>
    <property type="evidence" value="ECO:0007669"/>
    <property type="project" value="InterPro"/>
</dbReference>
<proteinExistence type="predicted"/>
<evidence type="ECO:0000313" key="2">
    <source>
        <dbReference type="EMBL" id="CAB4130093.1"/>
    </source>
</evidence>
<dbReference type="PROSITE" id="PS50966">
    <property type="entry name" value="ZF_SWIM"/>
    <property type="match status" value="1"/>
</dbReference>